<organism evidence="2 3">
    <name type="scientific">Gloeophyllum trabeum (strain ATCC 11539 / FP-39264 / Madison 617)</name>
    <name type="common">Brown rot fungus</name>
    <dbReference type="NCBI Taxonomy" id="670483"/>
    <lineage>
        <taxon>Eukaryota</taxon>
        <taxon>Fungi</taxon>
        <taxon>Dikarya</taxon>
        <taxon>Basidiomycota</taxon>
        <taxon>Agaricomycotina</taxon>
        <taxon>Agaricomycetes</taxon>
        <taxon>Gloeophyllales</taxon>
        <taxon>Gloeophyllaceae</taxon>
        <taxon>Gloeophyllum</taxon>
    </lineage>
</organism>
<name>S7Q9X6_GLOTA</name>
<proteinExistence type="predicted"/>
<dbReference type="GeneID" id="19301701"/>
<dbReference type="HOGENOM" id="CLU_061216_0_0_1"/>
<protein>
    <submittedName>
        <fullName evidence="2">Uncharacterized protein</fullName>
    </submittedName>
</protein>
<feature type="compositionally biased region" description="Polar residues" evidence="1">
    <location>
        <begin position="237"/>
        <end position="246"/>
    </location>
</feature>
<sequence>MSAYSPALLGNSRQRTNNSVAGYETEFKSHLNSNADLLLATQHLAVMYRRNPMPAAIVNRGANLPTTLEACHQRIAQLEETNYIQFITLENTHGDLEEARHSIHLCRRRYQYNTQHQDIQCCEEGHESNSGPRRNSGGKRFREPDGGFNEPEHPPKRTSSSLRPSDARDDRDRRPVSNPPEDRRLWTPGQQESPAPEQRSATAASLSEAGWGRASVLASWSAGRDWPEQSKGGGTGTNETRVTWGSSGEHVAPPTPSTATTEGAKTVPTAPPASTADQPAIAAAASDQAVAITPSSFYEAPTTAAFVELVKKRPEMAPQGFQKGQTDTIASRARWWRYLQCAGGKLEDTDAFINATLHVIASGRYKAAIDEGKVEKAPTRSSPDFEGNPTDEEQIIKYLAGCGIWTQGRHYEAAIELAELRGVKGAPTPDPFAD</sequence>
<feature type="compositionally biased region" description="Low complexity" evidence="1">
    <location>
        <begin position="272"/>
        <end position="281"/>
    </location>
</feature>
<reference evidence="2 3" key="1">
    <citation type="journal article" date="2012" name="Science">
        <title>The Paleozoic origin of enzymatic lignin decomposition reconstructed from 31 fungal genomes.</title>
        <authorList>
            <person name="Floudas D."/>
            <person name="Binder M."/>
            <person name="Riley R."/>
            <person name="Barry K."/>
            <person name="Blanchette R.A."/>
            <person name="Henrissat B."/>
            <person name="Martinez A.T."/>
            <person name="Otillar R."/>
            <person name="Spatafora J.W."/>
            <person name="Yadav J.S."/>
            <person name="Aerts A."/>
            <person name="Benoit I."/>
            <person name="Boyd A."/>
            <person name="Carlson A."/>
            <person name="Copeland A."/>
            <person name="Coutinho P.M."/>
            <person name="de Vries R.P."/>
            <person name="Ferreira P."/>
            <person name="Findley K."/>
            <person name="Foster B."/>
            <person name="Gaskell J."/>
            <person name="Glotzer D."/>
            <person name="Gorecki P."/>
            <person name="Heitman J."/>
            <person name="Hesse C."/>
            <person name="Hori C."/>
            <person name="Igarashi K."/>
            <person name="Jurgens J.A."/>
            <person name="Kallen N."/>
            <person name="Kersten P."/>
            <person name="Kohler A."/>
            <person name="Kuees U."/>
            <person name="Kumar T.K.A."/>
            <person name="Kuo A."/>
            <person name="LaButti K."/>
            <person name="Larrondo L.F."/>
            <person name="Lindquist E."/>
            <person name="Ling A."/>
            <person name="Lombard V."/>
            <person name="Lucas S."/>
            <person name="Lundell T."/>
            <person name="Martin R."/>
            <person name="McLaughlin D.J."/>
            <person name="Morgenstern I."/>
            <person name="Morin E."/>
            <person name="Murat C."/>
            <person name="Nagy L.G."/>
            <person name="Nolan M."/>
            <person name="Ohm R.A."/>
            <person name="Patyshakuliyeva A."/>
            <person name="Rokas A."/>
            <person name="Ruiz-Duenas F.J."/>
            <person name="Sabat G."/>
            <person name="Salamov A."/>
            <person name="Samejima M."/>
            <person name="Schmutz J."/>
            <person name="Slot J.C."/>
            <person name="St John F."/>
            <person name="Stenlid J."/>
            <person name="Sun H."/>
            <person name="Sun S."/>
            <person name="Syed K."/>
            <person name="Tsang A."/>
            <person name="Wiebenga A."/>
            <person name="Young D."/>
            <person name="Pisabarro A."/>
            <person name="Eastwood D.C."/>
            <person name="Martin F."/>
            <person name="Cullen D."/>
            <person name="Grigoriev I.V."/>
            <person name="Hibbett D.S."/>
        </authorList>
    </citation>
    <scope>NUCLEOTIDE SEQUENCE [LARGE SCALE GENOMIC DNA]</scope>
    <source>
        <strain evidence="2 3">ATCC 11539</strain>
    </source>
</reference>
<feature type="compositionally biased region" description="Polar residues" evidence="1">
    <location>
        <begin position="188"/>
        <end position="205"/>
    </location>
</feature>
<dbReference type="RefSeq" id="XP_007865077.1">
    <property type="nucleotide sequence ID" value="XM_007866886.1"/>
</dbReference>
<feature type="compositionally biased region" description="Basic and acidic residues" evidence="1">
    <location>
        <begin position="165"/>
        <end position="185"/>
    </location>
</feature>
<evidence type="ECO:0000313" key="2">
    <source>
        <dbReference type="EMBL" id="EPQ56322.1"/>
    </source>
</evidence>
<dbReference type="Proteomes" id="UP000030669">
    <property type="component" value="Unassembled WGS sequence"/>
</dbReference>
<gene>
    <name evidence="2" type="ORF">GLOTRDRAFT_128271</name>
</gene>
<dbReference type="KEGG" id="gtr:GLOTRDRAFT_128271"/>
<dbReference type="EMBL" id="KB469300">
    <property type="protein sequence ID" value="EPQ56322.1"/>
    <property type="molecule type" value="Genomic_DNA"/>
</dbReference>
<feature type="compositionally biased region" description="Basic and acidic residues" evidence="1">
    <location>
        <begin position="140"/>
        <end position="155"/>
    </location>
</feature>
<feature type="region of interest" description="Disordered" evidence="1">
    <location>
        <begin position="123"/>
        <end position="208"/>
    </location>
</feature>
<evidence type="ECO:0000313" key="3">
    <source>
        <dbReference type="Proteomes" id="UP000030669"/>
    </source>
</evidence>
<dbReference type="AlphaFoldDB" id="S7Q9X6"/>
<feature type="region of interest" description="Disordered" evidence="1">
    <location>
        <begin position="224"/>
        <end position="281"/>
    </location>
</feature>
<evidence type="ECO:0000256" key="1">
    <source>
        <dbReference type="SAM" id="MobiDB-lite"/>
    </source>
</evidence>
<accession>S7Q9X6</accession>
<keyword evidence="3" id="KW-1185">Reference proteome</keyword>